<name>A0A4R6RRH2_LABRH</name>
<evidence type="ECO:0000256" key="1">
    <source>
        <dbReference type="SAM" id="Phobius"/>
    </source>
</evidence>
<protein>
    <recommendedName>
        <fullName evidence="4">DUF2530 domain-containing protein</fullName>
    </recommendedName>
</protein>
<keyword evidence="1" id="KW-0812">Transmembrane</keyword>
<evidence type="ECO:0000313" key="3">
    <source>
        <dbReference type="Proteomes" id="UP000295444"/>
    </source>
</evidence>
<accession>A0A4R6RRH2</accession>
<evidence type="ECO:0008006" key="4">
    <source>
        <dbReference type="Google" id="ProtNLM"/>
    </source>
</evidence>
<sequence length="77" mass="8301">MTTAMTTRSTKLTALCRAVTLLWAAVSGVQFTIWLIMCLVSGGFAPAMWWLWTAIGGGLVVSALWLATQRARGERAA</sequence>
<keyword evidence="3" id="KW-1185">Reference proteome</keyword>
<dbReference type="EMBL" id="SNXZ01000013">
    <property type="protein sequence ID" value="TDP89360.1"/>
    <property type="molecule type" value="Genomic_DNA"/>
</dbReference>
<gene>
    <name evidence="2" type="ORF">EV186_1137</name>
</gene>
<dbReference type="AlphaFoldDB" id="A0A4R6RRH2"/>
<feature type="transmembrane region" description="Helical" evidence="1">
    <location>
        <begin position="49"/>
        <end position="67"/>
    </location>
</feature>
<organism evidence="2 3">
    <name type="scientific">Labedaea rhizosphaerae</name>
    <dbReference type="NCBI Taxonomy" id="598644"/>
    <lineage>
        <taxon>Bacteria</taxon>
        <taxon>Bacillati</taxon>
        <taxon>Actinomycetota</taxon>
        <taxon>Actinomycetes</taxon>
        <taxon>Pseudonocardiales</taxon>
        <taxon>Pseudonocardiaceae</taxon>
        <taxon>Labedaea</taxon>
    </lineage>
</organism>
<proteinExistence type="predicted"/>
<dbReference type="Proteomes" id="UP000295444">
    <property type="component" value="Unassembled WGS sequence"/>
</dbReference>
<comment type="caution">
    <text evidence="2">The sequence shown here is derived from an EMBL/GenBank/DDBJ whole genome shotgun (WGS) entry which is preliminary data.</text>
</comment>
<reference evidence="2 3" key="1">
    <citation type="submission" date="2019-03" db="EMBL/GenBank/DDBJ databases">
        <title>Genomic Encyclopedia of Type Strains, Phase IV (KMG-IV): sequencing the most valuable type-strain genomes for metagenomic binning, comparative biology and taxonomic classification.</title>
        <authorList>
            <person name="Goeker M."/>
        </authorList>
    </citation>
    <scope>NUCLEOTIDE SEQUENCE [LARGE SCALE GENOMIC DNA]</scope>
    <source>
        <strain evidence="2 3">DSM 45361</strain>
    </source>
</reference>
<keyword evidence="1" id="KW-0472">Membrane</keyword>
<evidence type="ECO:0000313" key="2">
    <source>
        <dbReference type="EMBL" id="TDP89360.1"/>
    </source>
</evidence>
<feature type="transmembrane region" description="Helical" evidence="1">
    <location>
        <begin position="21"/>
        <end position="43"/>
    </location>
</feature>
<keyword evidence="1" id="KW-1133">Transmembrane helix</keyword>